<dbReference type="AlphaFoldDB" id="A0A562MGA7"/>
<accession>A0A562MGA7</accession>
<evidence type="ECO:0000313" key="2">
    <source>
        <dbReference type="Proteomes" id="UP000317122"/>
    </source>
</evidence>
<name>A0A562MGA7_9HYPH</name>
<reference evidence="1 2" key="1">
    <citation type="journal article" date="2015" name="Stand. Genomic Sci.">
        <title>Genomic Encyclopedia of Bacterial and Archaeal Type Strains, Phase III: the genomes of soil and plant-associated and newly described type strains.</title>
        <authorList>
            <person name="Whitman W.B."/>
            <person name="Woyke T."/>
            <person name="Klenk H.P."/>
            <person name="Zhou Y."/>
            <person name="Lilburn T.G."/>
            <person name="Beck B.J."/>
            <person name="De Vos P."/>
            <person name="Vandamme P."/>
            <person name="Eisen J.A."/>
            <person name="Garrity G."/>
            <person name="Hugenholtz P."/>
            <person name="Kyrpides N.C."/>
        </authorList>
    </citation>
    <scope>NUCLEOTIDE SEQUENCE [LARGE SCALE GENOMIC DNA]</scope>
    <source>
        <strain evidence="1 2">CGMCC 1.2546</strain>
    </source>
</reference>
<keyword evidence="2" id="KW-1185">Reference proteome</keyword>
<comment type="caution">
    <text evidence="1">The sequence shown here is derived from an EMBL/GenBank/DDBJ whole genome shotgun (WGS) entry which is preliminary data.</text>
</comment>
<dbReference type="EMBL" id="VLKT01000088">
    <property type="protein sequence ID" value="TWI18934.1"/>
    <property type="molecule type" value="Genomic_DNA"/>
</dbReference>
<proteinExistence type="predicted"/>
<sequence length="52" mass="5887">MTQIRAMTEQDVPSVSLLIGESWRRTYSPIMGAETAARIRMKITCCSGLRRN</sequence>
<protein>
    <submittedName>
        <fullName evidence="1">Uncharacterized protein</fullName>
    </submittedName>
</protein>
<dbReference type="Proteomes" id="UP000317122">
    <property type="component" value="Unassembled WGS sequence"/>
</dbReference>
<organism evidence="1 2">
    <name type="scientific">Mesorhizobium tianshanense</name>
    <dbReference type="NCBI Taxonomy" id="39844"/>
    <lineage>
        <taxon>Bacteria</taxon>
        <taxon>Pseudomonadati</taxon>
        <taxon>Pseudomonadota</taxon>
        <taxon>Alphaproteobacteria</taxon>
        <taxon>Hyphomicrobiales</taxon>
        <taxon>Phyllobacteriaceae</taxon>
        <taxon>Mesorhizobium</taxon>
    </lineage>
</organism>
<gene>
    <name evidence="1" type="ORF">IQ26_07227</name>
</gene>
<evidence type="ECO:0000313" key="1">
    <source>
        <dbReference type="EMBL" id="TWI18934.1"/>
    </source>
</evidence>